<feature type="region of interest" description="Disordered" evidence="1">
    <location>
        <begin position="1"/>
        <end position="20"/>
    </location>
</feature>
<dbReference type="STRING" id="675864.SAMN04489747_1354"/>
<evidence type="ECO:0000256" key="2">
    <source>
        <dbReference type="SAM" id="Phobius"/>
    </source>
</evidence>
<dbReference type="OrthoDB" id="4774205at2"/>
<sequence length="147" mass="15660">MTQHPHPPQDPAHPTFRSPGQGAVIRFTVQGSVLTNTMVAPTVTINGHRVHVPTGGTAPIPAPPGRHHIQVVSQWLRQYGKADLTVDLQPGQQVDVFYAAPLHQFAPRGAIGFTPQKKAGLWMLIGIVVGVVLVIALLFGVLPALLG</sequence>
<keyword evidence="4" id="KW-1185">Reference proteome</keyword>
<dbReference type="EMBL" id="LT629688">
    <property type="protein sequence ID" value="SDD61150.1"/>
    <property type="molecule type" value="Genomic_DNA"/>
</dbReference>
<dbReference type="RefSeq" id="WP_090591801.1">
    <property type="nucleotide sequence ID" value="NZ_LT629688.1"/>
</dbReference>
<name>A0A1G6W5E3_9ACTN</name>
<feature type="transmembrane region" description="Helical" evidence="2">
    <location>
        <begin position="121"/>
        <end position="146"/>
    </location>
</feature>
<keyword evidence="2" id="KW-0812">Transmembrane</keyword>
<gene>
    <name evidence="3" type="ORF">SAMN04489747_1354</name>
</gene>
<keyword evidence="2" id="KW-1133">Transmembrane helix</keyword>
<organism evidence="3 4">
    <name type="scientific">Auraticoccus monumenti</name>
    <dbReference type="NCBI Taxonomy" id="675864"/>
    <lineage>
        <taxon>Bacteria</taxon>
        <taxon>Bacillati</taxon>
        <taxon>Actinomycetota</taxon>
        <taxon>Actinomycetes</taxon>
        <taxon>Propionibacteriales</taxon>
        <taxon>Propionibacteriaceae</taxon>
        <taxon>Auraticoccus</taxon>
    </lineage>
</organism>
<evidence type="ECO:0008006" key="5">
    <source>
        <dbReference type="Google" id="ProtNLM"/>
    </source>
</evidence>
<evidence type="ECO:0000313" key="3">
    <source>
        <dbReference type="EMBL" id="SDD61150.1"/>
    </source>
</evidence>
<keyword evidence="2" id="KW-0472">Membrane</keyword>
<proteinExistence type="predicted"/>
<dbReference type="Proteomes" id="UP000198546">
    <property type="component" value="Chromosome i"/>
</dbReference>
<accession>A0A1G6W5E3</accession>
<evidence type="ECO:0000313" key="4">
    <source>
        <dbReference type="Proteomes" id="UP000198546"/>
    </source>
</evidence>
<evidence type="ECO:0000256" key="1">
    <source>
        <dbReference type="SAM" id="MobiDB-lite"/>
    </source>
</evidence>
<dbReference type="AlphaFoldDB" id="A0A1G6W5E3"/>
<feature type="compositionally biased region" description="Pro residues" evidence="1">
    <location>
        <begin position="1"/>
        <end position="11"/>
    </location>
</feature>
<reference evidence="3 4" key="1">
    <citation type="submission" date="2016-10" db="EMBL/GenBank/DDBJ databases">
        <authorList>
            <person name="de Groot N.N."/>
        </authorList>
    </citation>
    <scope>NUCLEOTIDE SEQUENCE [LARGE SCALE GENOMIC DNA]</scope>
    <source>
        <strain evidence="3 4">MON 2.2</strain>
    </source>
</reference>
<protein>
    <recommendedName>
        <fullName evidence="5">PEGA domain-containing protein</fullName>
    </recommendedName>
</protein>